<dbReference type="EMBL" id="CYTV01000017">
    <property type="protein sequence ID" value="CUJ13499.1"/>
    <property type="molecule type" value="Genomic_DNA"/>
</dbReference>
<keyword evidence="1" id="KW-0472">Membrane</keyword>
<protein>
    <submittedName>
        <fullName evidence="3">Uncharacterized protein</fullName>
    </submittedName>
</protein>
<feature type="transmembrane region" description="Helical" evidence="1">
    <location>
        <begin position="82"/>
        <end position="99"/>
    </location>
</feature>
<proteinExistence type="predicted"/>
<feature type="transmembrane region" description="Helical" evidence="1">
    <location>
        <begin position="111"/>
        <end position="132"/>
    </location>
</feature>
<keyword evidence="1" id="KW-1133">Transmembrane helix</keyword>
<evidence type="ECO:0000256" key="1">
    <source>
        <dbReference type="SAM" id="Phobius"/>
    </source>
</evidence>
<keyword evidence="5" id="KW-1185">Reference proteome</keyword>
<evidence type="ECO:0000313" key="2">
    <source>
        <dbReference type="EMBL" id="ANY18525.1"/>
    </source>
</evidence>
<geneLocation type="plasmid" evidence="2 5">
    <name>unnamed1</name>
</geneLocation>
<feature type="transmembrane region" description="Helical" evidence="1">
    <location>
        <begin position="38"/>
        <end position="62"/>
    </location>
</feature>
<dbReference type="EMBL" id="CP016441">
    <property type="protein sequence ID" value="ANY18525.1"/>
    <property type="molecule type" value="Genomic_DNA"/>
</dbReference>
<dbReference type="InterPro" id="IPR046638">
    <property type="entry name" value="DUF6750"/>
</dbReference>
<reference evidence="2 5" key="2">
    <citation type="submission" date="2016-07" db="EMBL/GenBank/DDBJ databases">
        <title>Complete genome sequences of Bordetella pseudohinzii.</title>
        <authorList>
            <person name="Spilker T."/>
            <person name="Darrah R."/>
            <person name="LiPuma J.J."/>
        </authorList>
    </citation>
    <scope>NUCLEOTIDE SEQUENCE [LARGE SCALE GENOMIC DNA]</scope>
    <source>
        <strain evidence="2 5">HI4681</strain>
        <plasmid evidence="2 5">unnamed1</plasmid>
    </source>
</reference>
<organism evidence="3 4">
    <name type="scientific">Bordetella pseudohinzii</name>
    <dbReference type="NCBI Taxonomy" id="1331258"/>
    <lineage>
        <taxon>Bacteria</taxon>
        <taxon>Pseudomonadati</taxon>
        <taxon>Pseudomonadota</taxon>
        <taxon>Betaproteobacteria</taxon>
        <taxon>Burkholderiales</taxon>
        <taxon>Alcaligenaceae</taxon>
        <taxon>Bordetella</taxon>
    </lineage>
</organism>
<dbReference type="Proteomes" id="UP000053096">
    <property type="component" value="Unassembled WGS sequence"/>
</dbReference>
<accession>A0A0M7HUP1</accession>
<dbReference type="Pfam" id="PF20535">
    <property type="entry name" value="DUF6750"/>
    <property type="match status" value="1"/>
</dbReference>
<dbReference type="Proteomes" id="UP000092950">
    <property type="component" value="Plasmid unnamed1"/>
</dbReference>
<keyword evidence="1" id="KW-0812">Transmembrane</keyword>
<dbReference type="OrthoDB" id="6879321at2"/>
<evidence type="ECO:0000313" key="5">
    <source>
        <dbReference type="Proteomes" id="UP000092950"/>
    </source>
</evidence>
<sequence>MFKFFRSKLGQVETMAQQLHCHLICMQAHVAGSSAVRAYGLVLVGVAVSLLLVDTALAQGIGGMANTAASQTDQVKEAAKRILQGVGVLSGGYGVYNWFRKGKEGENSRISGGQITVPILAGAGMGAISFLINTAGQTVGMPTVQ</sequence>
<gene>
    <name evidence="2" type="ORF">BBN53_21120</name>
    <name evidence="3" type="ORF">ERS370011_03935</name>
</gene>
<name>A0A0M7HUP1_9BORD</name>
<evidence type="ECO:0000313" key="4">
    <source>
        <dbReference type="Proteomes" id="UP000053096"/>
    </source>
</evidence>
<dbReference type="AlphaFoldDB" id="A0A0M7HUP1"/>
<evidence type="ECO:0000313" key="3">
    <source>
        <dbReference type="EMBL" id="CUJ13499.1"/>
    </source>
</evidence>
<dbReference type="KEGG" id="bpdz:BBN53_21120"/>
<dbReference type="RefSeq" id="WP_053073254.1">
    <property type="nucleotide sequence ID" value="NZ_CAJGUP010000012.1"/>
</dbReference>
<keyword evidence="2" id="KW-0614">Plasmid</keyword>
<reference evidence="3 4" key="1">
    <citation type="submission" date="2015-09" db="EMBL/GenBank/DDBJ databases">
        <authorList>
            <person name="Jackson K.R."/>
            <person name="Lunt B.L."/>
            <person name="Fisher J.N.B."/>
            <person name="Gardner A.V."/>
            <person name="Bailey M.E."/>
            <person name="Deus L.M."/>
            <person name="Earl A.S."/>
            <person name="Gibby P.D."/>
            <person name="Hartmann K.A."/>
            <person name="Liu J.E."/>
            <person name="Manci A.M."/>
            <person name="Nielsen D.A."/>
            <person name="Solomon M.B."/>
            <person name="Breakwell D.P."/>
            <person name="Burnett S.H."/>
            <person name="Grose J.H."/>
        </authorList>
    </citation>
    <scope>NUCLEOTIDE SEQUENCE [LARGE SCALE GENOMIC DNA]</scope>
    <source>
        <strain evidence="3 4">2789STDY5608636</strain>
    </source>
</reference>